<dbReference type="EMBL" id="REGN01001311">
    <property type="protein sequence ID" value="RNA35590.1"/>
    <property type="molecule type" value="Genomic_DNA"/>
</dbReference>
<sequence>MTQSCPNISLTQFKKPIRDCYLMMHDVGENYQEKTTEHDFSTDIFIFHLISHSSSSLIICCSPVFPKSRLLLDKDHLHIHLVKLVKNQKSFLTVDFLVVPRFLGKSASVY</sequence>
<organism evidence="1 2">
    <name type="scientific">Brachionus plicatilis</name>
    <name type="common">Marine rotifer</name>
    <name type="synonym">Brachionus muelleri</name>
    <dbReference type="NCBI Taxonomy" id="10195"/>
    <lineage>
        <taxon>Eukaryota</taxon>
        <taxon>Metazoa</taxon>
        <taxon>Spiralia</taxon>
        <taxon>Gnathifera</taxon>
        <taxon>Rotifera</taxon>
        <taxon>Eurotatoria</taxon>
        <taxon>Monogononta</taxon>
        <taxon>Pseudotrocha</taxon>
        <taxon>Ploima</taxon>
        <taxon>Brachionidae</taxon>
        <taxon>Brachionus</taxon>
    </lineage>
</organism>
<dbReference type="AlphaFoldDB" id="A0A3M7SJ12"/>
<gene>
    <name evidence="1" type="ORF">BpHYR1_024034</name>
</gene>
<protein>
    <submittedName>
        <fullName evidence="1">Uncharacterized protein</fullName>
    </submittedName>
</protein>
<proteinExistence type="predicted"/>
<keyword evidence="2" id="KW-1185">Reference proteome</keyword>
<dbReference type="Proteomes" id="UP000276133">
    <property type="component" value="Unassembled WGS sequence"/>
</dbReference>
<name>A0A3M7SJ12_BRAPC</name>
<accession>A0A3M7SJ12</accession>
<evidence type="ECO:0000313" key="1">
    <source>
        <dbReference type="EMBL" id="RNA35590.1"/>
    </source>
</evidence>
<comment type="caution">
    <text evidence="1">The sequence shown here is derived from an EMBL/GenBank/DDBJ whole genome shotgun (WGS) entry which is preliminary data.</text>
</comment>
<reference evidence="1 2" key="1">
    <citation type="journal article" date="2018" name="Sci. Rep.">
        <title>Genomic signatures of local adaptation to the degree of environmental predictability in rotifers.</title>
        <authorList>
            <person name="Franch-Gras L."/>
            <person name="Hahn C."/>
            <person name="Garcia-Roger E.M."/>
            <person name="Carmona M.J."/>
            <person name="Serra M."/>
            <person name="Gomez A."/>
        </authorList>
    </citation>
    <scope>NUCLEOTIDE SEQUENCE [LARGE SCALE GENOMIC DNA]</scope>
    <source>
        <strain evidence="1">HYR1</strain>
    </source>
</reference>
<evidence type="ECO:0000313" key="2">
    <source>
        <dbReference type="Proteomes" id="UP000276133"/>
    </source>
</evidence>